<comment type="caution">
    <text evidence="2">The sequence shown here is derived from an EMBL/GenBank/DDBJ whole genome shotgun (WGS) entry which is preliminary data.</text>
</comment>
<dbReference type="Proteomes" id="UP001470230">
    <property type="component" value="Unassembled WGS sequence"/>
</dbReference>
<evidence type="ECO:0008006" key="4">
    <source>
        <dbReference type="Google" id="ProtNLM"/>
    </source>
</evidence>
<evidence type="ECO:0000313" key="2">
    <source>
        <dbReference type="EMBL" id="KAK8837605.1"/>
    </source>
</evidence>
<proteinExistence type="predicted"/>
<dbReference type="EMBL" id="JAPFFF010000058">
    <property type="protein sequence ID" value="KAK8837605.1"/>
    <property type="molecule type" value="Genomic_DNA"/>
</dbReference>
<evidence type="ECO:0000313" key="3">
    <source>
        <dbReference type="Proteomes" id="UP001470230"/>
    </source>
</evidence>
<evidence type="ECO:0000256" key="1">
    <source>
        <dbReference type="SAM" id="MobiDB-lite"/>
    </source>
</evidence>
<feature type="compositionally biased region" description="Acidic residues" evidence="1">
    <location>
        <begin position="270"/>
        <end position="284"/>
    </location>
</feature>
<name>A0ABR2GWH5_9EUKA</name>
<sequence length="293" mass="33678">MASRAPTVTTNATSAFGRMPADIKPANVHELKLKTQQILLKTRQLRTQVNRINDRITSETNAINRTFEQQTDNAPVSLSHDNSLKQLNRSVQSAENTLDNLKQEIEKLRYNDKTYIVGELREEVKLAYCENQRLTQELQQKNSECNSIDKQLQEASRKASNAYINELKSKINEIKVINSDLRDKADAYRSKRAKLLIEQTIAGHQEKKVNTQTIIDEANTKNEETAKSNNQTAEELQNSKKEYEEKVAELQAIIDKQRQKIKCYLTGEPLEQEEQENQEGGEEEDKNKEEDDQ</sequence>
<protein>
    <recommendedName>
        <fullName evidence="4">SWI5-dependent HO expression protein 3</fullName>
    </recommendedName>
</protein>
<reference evidence="2 3" key="1">
    <citation type="submission" date="2024-04" db="EMBL/GenBank/DDBJ databases">
        <title>Tritrichomonas musculus Genome.</title>
        <authorList>
            <person name="Alves-Ferreira E."/>
            <person name="Grigg M."/>
            <person name="Lorenzi H."/>
            <person name="Galac M."/>
        </authorList>
    </citation>
    <scope>NUCLEOTIDE SEQUENCE [LARGE SCALE GENOMIC DNA]</scope>
    <source>
        <strain evidence="2 3">EAF2021</strain>
    </source>
</reference>
<accession>A0ABR2GWH5</accession>
<keyword evidence="3" id="KW-1185">Reference proteome</keyword>
<gene>
    <name evidence="2" type="ORF">M9Y10_036136</name>
</gene>
<feature type="region of interest" description="Disordered" evidence="1">
    <location>
        <begin position="265"/>
        <end position="293"/>
    </location>
</feature>
<organism evidence="2 3">
    <name type="scientific">Tritrichomonas musculus</name>
    <dbReference type="NCBI Taxonomy" id="1915356"/>
    <lineage>
        <taxon>Eukaryota</taxon>
        <taxon>Metamonada</taxon>
        <taxon>Parabasalia</taxon>
        <taxon>Tritrichomonadida</taxon>
        <taxon>Tritrichomonadidae</taxon>
        <taxon>Tritrichomonas</taxon>
    </lineage>
</organism>